<dbReference type="EMBL" id="JAGWCR010000003">
    <property type="protein sequence ID" value="MBS3648613.1"/>
    <property type="molecule type" value="Genomic_DNA"/>
</dbReference>
<sequence>MSREKELEEMVESLKLKNWMLDQVLTKIENELINNRRPYLSKRWSREIEEARSIK</sequence>
<protein>
    <submittedName>
        <fullName evidence="1">Uncharacterized protein</fullName>
    </submittedName>
</protein>
<evidence type="ECO:0000313" key="1">
    <source>
        <dbReference type="EMBL" id="MBS3648613.1"/>
    </source>
</evidence>
<comment type="caution">
    <text evidence="1">The sequence shown here is derived from an EMBL/GenBank/DDBJ whole genome shotgun (WGS) entry which is preliminary data.</text>
</comment>
<dbReference type="RefSeq" id="WP_188254146.1">
    <property type="nucleotide sequence ID" value="NZ_JABVCF010000003.1"/>
</dbReference>
<dbReference type="AlphaFoldDB" id="A0A942DWX3"/>
<reference evidence="1" key="1">
    <citation type="submission" date="2021-04" db="EMBL/GenBank/DDBJ databases">
        <title>Pseudaminobacter soli sp. nov., isolated from paddy soil contaminated by heavy metals.</title>
        <authorList>
            <person name="Zhang K."/>
        </authorList>
    </citation>
    <scope>NUCLEOTIDE SEQUENCE</scope>
    <source>
        <strain evidence="1">19-2017</strain>
    </source>
</reference>
<organism evidence="1 2">
    <name type="scientific">Pseudaminobacter soli</name>
    <name type="common">ex Zhang et al. 2022</name>
    <dbReference type="NCBI Taxonomy" id="2831468"/>
    <lineage>
        <taxon>Bacteria</taxon>
        <taxon>Pseudomonadati</taxon>
        <taxon>Pseudomonadota</taxon>
        <taxon>Alphaproteobacteria</taxon>
        <taxon>Hyphomicrobiales</taxon>
        <taxon>Phyllobacteriaceae</taxon>
        <taxon>Pseudaminobacter</taxon>
    </lineage>
</organism>
<accession>A0A942DWX3</accession>
<gene>
    <name evidence="1" type="ORF">KEU06_08220</name>
</gene>
<proteinExistence type="predicted"/>
<evidence type="ECO:0000313" key="2">
    <source>
        <dbReference type="Proteomes" id="UP000680348"/>
    </source>
</evidence>
<keyword evidence="2" id="KW-1185">Reference proteome</keyword>
<name>A0A942DWX3_9HYPH</name>
<dbReference type="Proteomes" id="UP000680348">
    <property type="component" value="Unassembled WGS sequence"/>
</dbReference>